<dbReference type="AlphaFoldDB" id="A0A0P1ENU0"/>
<evidence type="ECO:0000313" key="3">
    <source>
        <dbReference type="Proteomes" id="UP000050786"/>
    </source>
</evidence>
<dbReference type="InterPro" id="IPR041657">
    <property type="entry name" value="HTH_17"/>
</dbReference>
<keyword evidence="3" id="KW-1185">Reference proteome</keyword>
<dbReference type="InterPro" id="IPR010093">
    <property type="entry name" value="SinI_DNA-bd"/>
</dbReference>
<proteinExistence type="predicted"/>
<dbReference type="EMBL" id="CYPS01000011">
    <property type="protein sequence ID" value="CUH42065.1"/>
    <property type="molecule type" value="Genomic_DNA"/>
</dbReference>
<dbReference type="Proteomes" id="UP000050786">
    <property type="component" value="Unassembled WGS sequence"/>
</dbReference>
<organism evidence="2 3">
    <name type="scientific">Ruegeria atlantica</name>
    <dbReference type="NCBI Taxonomy" id="81569"/>
    <lineage>
        <taxon>Bacteria</taxon>
        <taxon>Pseudomonadati</taxon>
        <taxon>Pseudomonadota</taxon>
        <taxon>Alphaproteobacteria</taxon>
        <taxon>Rhodobacterales</taxon>
        <taxon>Roseobacteraceae</taxon>
        <taxon>Ruegeria</taxon>
    </lineage>
</organism>
<dbReference type="Pfam" id="PF12728">
    <property type="entry name" value="HTH_17"/>
    <property type="match status" value="1"/>
</dbReference>
<dbReference type="GO" id="GO:0003677">
    <property type="term" value="F:DNA binding"/>
    <property type="evidence" value="ECO:0007669"/>
    <property type="project" value="InterPro"/>
</dbReference>
<evidence type="ECO:0000259" key="1">
    <source>
        <dbReference type="Pfam" id="PF12728"/>
    </source>
</evidence>
<name>A0A0P1ENU0_9RHOB</name>
<protein>
    <submittedName>
        <fullName evidence="2">DNA binding domain, excisionase family</fullName>
    </submittedName>
</protein>
<gene>
    <name evidence="2" type="ORF">RUM4293_00950</name>
</gene>
<feature type="domain" description="Helix-turn-helix" evidence="1">
    <location>
        <begin position="7"/>
        <end position="56"/>
    </location>
</feature>
<dbReference type="NCBIfam" id="TIGR01764">
    <property type="entry name" value="excise"/>
    <property type="match status" value="1"/>
</dbReference>
<evidence type="ECO:0000313" key="2">
    <source>
        <dbReference type="EMBL" id="CUH42065.1"/>
    </source>
</evidence>
<sequence length="63" mass="7175">MNKLSDLSPQSAAEELDCSPRKVWDLIDLAELETYKVGRVRRITRESLDAFKERNRVTPKGAA</sequence>
<dbReference type="RefSeq" id="WP_058272182.1">
    <property type="nucleotide sequence ID" value="NZ_CYPS01000011.1"/>
</dbReference>
<accession>A0A0P1ENU0</accession>
<reference evidence="3" key="1">
    <citation type="submission" date="2015-09" db="EMBL/GenBank/DDBJ databases">
        <authorList>
            <person name="Rodrigo-Torres L."/>
            <person name="Arahal D.R."/>
        </authorList>
    </citation>
    <scope>NUCLEOTIDE SEQUENCE [LARGE SCALE GENOMIC DNA]</scope>
    <source>
        <strain evidence="3">CECT 4293</strain>
    </source>
</reference>